<dbReference type="RefSeq" id="WP_310306672.1">
    <property type="nucleotide sequence ID" value="NZ_BAAAXB010000001.1"/>
</dbReference>
<dbReference type="EMBL" id="JAVDSG010000001">
    <property type="protein sequence ID" value="MDR6593721.1"/>
    <property type="molecule type" value="Genomic_DNA"/>
</dbReference>
<evidence type="ECO:0000313" key="1">
    <source>
        <dbReference type="EMBL" id="MDR6593721.1"/>
    </source>
</evidence>
<accession>A0ABU1PTE4</accession>
<name>A0ABU1PTE4_9PSEU</name>
<dbReference type="Proteomes" id="UP001268819">
    <property type="component" value="Unassembled WGS sequence"/>
</dbReference>
<keyword evidence="2" id="KW-1185">Reference proteome</keyword>
<protein>
    <submittedName>
        <fullName evidence="1">Uncharacterized protein</fullName>
    </submittedName>
</protein>
<organism evidence="1 2">
    <name type="scientific">Saccharothrix longispora</name>
    <dbReference type="NCBI Taxonomy" id="33920"/>
    <lineage>
        <taxon>Bacteria</taxon>
        <taxon>Bacillati</taxon>
        <taxon>Actinomycetota</taxon>
        <taxon>Actinomycetes</taxon>
        <taxon>Pseudonocardiales</taxon>
        <taxon>Pseudonocardiaceae</taxon>
        <taxon>Saccharothrix</taxon>
    </lineage>
</organism>
<reference evidence="1 2" key="1">
    <citation type="submission" date="2023-07" db="EMBL/GenBank/DDBJ databases">
        <title>Sequencing the genomes of 1000 actinobacteria strains.</title>
        <authorList>
            <person name="Klenk H.-P."/>
        </authorList>
    </citation>
    <scope>NUCLEOTIDE SEQUENCE [LARGE SCALE GENOMIC DNA]</scope>
    <source>
        <strain evidence="1 2">DSM 43749</strain>
    </source>
</reference>
<gene>
    <name evidence="1" type="ORF">J2S66_002105</name>
</gene>
<sequence length="177" mass="19285">MTRSDEELAVGLLAATPTHEDRAPELLLRWARVALAYGDELVPLVPITSVLTKDARGGVTDRQVTLAEYNRRTDVVTVYRDSVELLASLSGEDPAALRTAAVAHEVVHRHLHGPPARELRRRLDHCALRVGRLRVRGHVAGADEVVAHRFAHRVGGLRRSPLSLTALLADSLVVQGG</sequence>
<comment type="caution">
    <text evidence="1">The sequence shown here is derived from an EMBL/GenBank/DDBJ whole genome shotgun (WGS) entry which is preliminary data.</text>
</comment>
<proteinExistence type="predicted"/>
<evidence type="ECO:0000313" key="2">
    <source>
        <dbReference type="Proteomes" id="UP001268819"/>
    </source>
</evidence>